<keyword evidence="6" id="KW-1185">Reference proteome</keyword>
<dbReference type="InterPro" id="IPR004232">
    <property type="entry name" value="CN_Hdrtase_a/SCN_Hdrlase_g"/>
</dbReference>
<dbReference type="Pfam" id="PF02979">
    <property type="entry name" value="NHase_alpha"/>
    <property type="match status" value="1"/>
</dbReference>
<protein>
    <recommendedName>
        <fullName evidence="7">Nitrile hydratase alpha /Thiocyanate hydrolase gamma domain-containing protein</fullName>
    </recommendedName>
</protein>
<dbReference type="GO" id="GO:0018822">
    <property type="term" value="F:nitrile hydratase activity"/>
    <property type="evidence" value="ECO:0007669"/>
    <property type="project" value="UniProtKB-EC"/>
</dbReference>
<feature type="region of interest" description="Disordered" evidence="2">
    <location>
        <begin position="250"/>
        <end position="313"/>
    </location>
</feature>
<dbReference type="STRING" id="1157962.A0A250X363"/>
<dbReference type="SUPFAM" id="SSF50090">
    <property type="entry name" value="Electron transport accessory proteins"/>
    <property type="match status" value="1"/>
</dbReference>
<reference evidence="5 6" key="1">
    <citation type="submission" date="2017-08" db="EMBL/GenBank/DDBJ databases">
        <title>Acidophilic green algal genome provides insights into adaptation to an acidic environment.</title>
        <authorList>
            <person name="Hirooka S."/>
            <person name="Hirose Y."/>
            <person name="Kanesaki Y."/>
            <person name="Higuchi S."/>
            <person name="Fujiwara T."/>
            <person name="Onuma R."/>
            <person name="Era A."/>
            <person name="Ohbayashi R."/>
            <person name="Uzuka A."/>
            <person name="Nozaki H."/>
            <person name="Yoshikawa H."/>
            <person name="Miyagishima S.Y."/>
        </authorList>
    </citation>
    <scope>NUCLEOTIDE SEQUENCE [LARGE SCALE GENOMIC DNA]</scope>
    <source>
        <strain evidence="5 6">NIES-2499</strain>
    </source>
</reference>
<feature type="compositionally biased region" description="Basic and acidic residues" evidence="2">
    <location>
        <begin position="294"/>
        <end position="313"/>
    </location>
</feature>
<dbReference type="InterPro" id="IPR036648">
    <property type="entry name" value="CN_Hdrase_a/SCN_Hdrase_g_sf"/>
</dbReference>
<name>A0A250X363_9CHLO</name>
<dbReference type="Gene3D" id="1.10.472.20">
    <property type="entry name" value="Nitrile hydratase, beta subunit"/>
    <property type="match status" value="1"/>
</dbReference>
<evidence type="ECO:0000256" key="2">
    <source>
        <dbReference type="SAM" id="MobiDB-lite"/>
    </source>
</evidence>
<feature type="domain" description="Nitrile hydratase alpha/Thiocyanate hydrolase gamma" evidence="3">
    <location>
        <begin position="338"/>
        <end position="533"/>
    </location>
</feature>
<evidence type="ECO:0000256" key="1">
    <source>
        <dbReference type="ARBA" id="ARBA00022723"/>
    </source>
</evidence>
<comment type="caution">
    <text evidence="5">The sequence shown here is derived from an EMBL/GenBank/DDBJ whole genome shotgun (WGS) entry which is preliminary data.</text>
</comment>
<sequence>MSSGIHDMGGMIELYEKIDRQEHVYSHWERSTHAVLGLLIKKGFFSIDEHRRAIEQLPKDQYMSQTYYEKFASAIAALCVSKGVFKKIDLDEELGEVPQETSVRYSPGDLVRVRDEKASMRWRKPHLRTPGYIFGQVGRIERSCCGLYADPEAKAFAESAPRLPLYRVRFYQLDVWEGYSGHSQDTIDVEIYQPWLLPASEEELTTQRLRSAEIHEGLHEGGSVAHLPRPLTTKVIMMNASSVMLLAGTSTSTEHNGDDRARCQPSHHSGVDTHELLKPGGRKRTGNHGQVGDSHADHGHEQVGDSHADHGDHVHEGREKVEFAATEKEGDDSDRRRLAEAVGRLFVKKEILQPDEIRRALEILDSRGTQNGGAKLIARAWTDPEFKARLMRDGNAAAAELGLEGSNYPPREDVPEGCSPKQKYGTVLTVVENTSQVHNLVVCTLCSCYPISILGMSPSWYKSRAYRSRAIREPRSVLAEFGLQLPPDVVVRVNDSTADNRYLVMPERPQGTEDWDEDRLAGLISRDSLIGVARVSTKKRLLS</sequence>
<keyword evidence="1" id="KW-0479">Metal-binding</keyword>
<dbReference type="Proteomes" id="UP000232323">
    <property type="component" value="Unassembled WGS sequence"/>
</dbReference>
<evidence type="ECO:0008006" key="7">
    <source>
        <dbReference type="Google" id="ProtNLM"/>
    </source>
</evidence>
<dbReference type="AlphaFoldDB" id="A0A250X363"/>
<dbReference type="InterPro" id="IPR049054">
    <property type="entry name" value="CN_hydtase_beta-like_N"/>
</dbReference>
<dbReference type="InterPro" id="IPR008990">
    <property type="entry name" value="Elect_transpt_acc-like_dom_sf"/>
</dbReference>
<proteinExistence type="predicted"/>
<dbReference type="EMBL" id="BEGY01000025">
    <property type="protein sequence ID" value="GAX77508.1"/>
    <property type="molecule type" value="Genomic_DNA"/>
</dbReference>
<dbReference type="SUPFAM" id="SSF56209">
    <property type="entry name" value="Nitrile hydratase alpha chain"/>
    <property type="match status" value="1"/>
</dbReference>
<evidence type="ECO:0000313" key="5">
    <source>
        <dbReference type="EMBL" id="GAX77508.1"/>
    </source>
</evidence>
<evidence type="ECO:0000313" key="6">
    <source>
        <dbReference type="Proteomes" id="UP000232323"/>
    </source>
</evidence>
<gene>
    <name evidence="5" type="ORF">CEUSTIGMA_g4952.t1</name>
</gene>
<dbReference type="Gene3D" id="2.30.30.50">
    <property type="match status" value="1"/>
</dbReference>
<organism evidence="5 6">
    <name type="scientific">Chlamydomonas eustigma</name>
    <dbReference type="NCBI Taxonomy" id="1157962"/>
    <lineage>
        <taxon>Eukaryota</taxon>
        <taxon>Viridiplantae</taxon>
        <taxon>Chlorophyta</taxon>
        <taxon>core chlorophytes</taxon>
        <taxon>Chlorophyceae</taxon>
        <taxon>CS clade</taxon>
        <taxon>Chlamydomonadales</taxon>
        <taxon>Chlamydomonadaceae</taxon>
        <taxon>Chlamydomonas</taxon>
    </lineage>
</organism>
<evidence type="ECO:0000259" key="3">
    <source>
        <dbReference type="Pfam" id="PF02979"/>
    </source>
</evidence>
<feature type="domain" description="Nitrile hydratase beta subunit-like N-terminal" evidence="4">
    <location>
        <begin position="4"/>
        <end position="100"/>
    </location>
</feature>
<dbReference type="InterPro" id="IPR042262">
    <property type="entry name" value="CN_hydtase_beta_C"/>
</dbReference>
<dbReference type="GO" id="GO:0046914">
    <property type="term" value="F:transition metal ion binding"/>
    <property type="evidence" value="ECO:0007669"/>
    <property type="project" value="InterPro"/>
</dbReference>
<dbReference type="Gene3D" id="3.90.330.10">
    <property type="entry name" value="Nitrile hydratase alpha /Thiocyanate hydrolase gamma"/>
    <property type="match status" value="1"/>
</dbReference>
<evidence type="ECO:0000259" key="4">
    <source>
        <dbReference type="Pfam" id="PF21006"/>
    </source>
</evidence>
<dbReference type="Pfam" id="PF21006">
    <property type="entry name" value="NHase_beta_N"/>
    <property type="match status" value="1"/>
</dbReference>
<accession>A0A250X363</accession>
<dbReference type="OrthoDB" id="76388at2759"/>